<sequence length="454" mass="53621">MLKFKKNFQIGASMSALQTEGKGITKIGDLAFDKYYSESPELFFDKVGPSITCDITRNYKNDIKMFKEIGFDSLRTGFSWARLFPDGENLNKDAVDFYHSYINEYKKNNIKLFMTLFHFDMPLWAHEKGGWSSREVIDKFVNYCEFVFKEFNDEVDYYVTFNEPLVPVYEGYLNDKHYPAINDPKQAVNQAYGIFLAHSKVLLSYRTFNLKAPIGVVFNWNYTYSFSNKEEDIQAAKVYDAYVNRGPLNIMYNGNISQILVDTLKQYNMLPEYTKEEIEIVKKTKVDFLGINYYFPCRVKLKPNNKNRWIMDNYIIQIPENAKINPHRGWEIFPEALYEIGMEIKEKYNNIPWYIAENGMGVESEDKYRDKDGVINDDYRIEFLNNHLTQIKRAIDNGSNCFGYHIWAALDCWSFRNAFKNRYGLIEVDLTNQSRKFKKSAYWYKELINNKEDN</sequence>
<dbReference type="STRING" id="216942.SLITO_v1c06490"/>
<dbReference type="Gene3D" id="3.20.20.80">
    <property type="entry name" value="Glycosidases"/>
    <property type="match status" value="1"/>
</dbReference>
<dbReference type="GO" id="GO:0016052">
    <property type="term" value="P:carbohydrate catabolic process"/>
    <property type="evidence" value="ECO:0007669"/>
    <property type="project" value="TreeGrafter"/>
</dbReference>
<evidence type="ECO:0000313" key="5">
    <source>
        <dbReference type="EMBL" id="AKX34278.1"/>
    </source>
</evidence>
<evidence type="ECO:0000256" key="4">
    <source>
        <dbReference type="RuleBase" id="RU003690"/>
    </source>
</evidence>
<evidence type="ECO:0000256" key="3">
    <source>
        <dbReference type="ARBA" id="ARBA00023295"/>
    </source>
</evidence>
<reference evidence="5 6" key="1">
    <citation type="journal article" date="2015" name="Genome Announc.">
        <title>Complete Genome Sequence of Spiroplasma litorale TN-1T (DSM 21781), a Bacterium Isolated from a Green-Eyed Horsefly (Tabanus nigrovittatus).</title>
        <authorList>
            <person name="Lo W.S."/>
            <person name="Lai Y.C."/>
            <person name="Lien Y.W."/>
            <person name="Wang T.H."/>
            <person name="Kuo C.H."/>
        </authorList>
    </citation>
    <scope>NUCLEOTIDE SEQUENCE [LARGE SCALE GENOMIC DNA]</scope>
    <source>
        <strain evidence="5 6">TN-1</strain>
    </source>
</reference>
<dbReference type="AlphaFoldDB" id="A0A0K1W290"/>
<organism evidence="5 6">
    <name type="scientific">Spiroplasma litorale</name>
    <dbReference type="NCBI Taxonomy" id="216942"/>
    <lineage>
        <taxon>Bacteria</taxon>
        <taxon>Bacillati</taxon>
        <taxon>Mycoplasmatota</taxon>
        <taxon>Mollicutes</taxon>
        <taxon>Entomoplasmatales</taxon>
        <taxon>Spiroplasmataceae</taxon>
        <taxon>Spiroplasma</taxon>
    </lineage>
</organism>
<comment type="similarity">
    <text evidence="1 4">Belongs to the glycosyl hydrolase 1 family.</text>
</comment>
<evidence type="ECO:0000256" key="2">
    <source>
        <dbReference type="ARBA" id="ARBA00022801"/>
    </source>
</evidence>
<evidence type="ECO:0000313" key="6">
    <source>
        <dbReference type="Proteomes" id="UP000067476"/>
    </source>
</evidence>
<dbReference type="PATRIC" id="fig|216942.3.peg.659"/>
<dbReference type="OrthoDB" id="391810at2"/>
<dbReference type="SUPFAM" id="SSF51445">
    <property type="entry name" value="(Trans)glycosidases"/>
    <property type="match status" value="1"/>
</dbReference>
<dbReference type="PANTHER" id="PTHR10353:SF139">
    <property type="entry name" value="6-PHOSPHO-BETA-GLUCOSIDASE GMUD"/>
    <property type="match status" value="1"/>
</dbReference>
<dbReference type="RefSeq" id="WP_075058376.1">
    <property type="nucleotide sequence ID" value="NZ_CP012357.1"/>
</dbReference>
<evidence type="ECO:0000256" key="1">
    <source>
        <dbReference type="ARBA" id="ARBA00010838"/>
    </source>
</evidence>
<keyword evidence="3" id="KW-0326">Glycosidase</keyword>
<keyword evidence="6" id="KW-1185">Reference proteome</keyword>
<keyword evidence="2" id="KW-0378">Hydrolase</keyword>
<dbReference type="InterPro" id="IPR001360">
    <property type="entry name" value="Glyco_hydro_1"/>
</dbReference>
<dbReference type="PANTHER" id="PTHR10353">
    <property type="entry name" value="GLYCOSYL HYDROLASE"/>
    <property type="match status" value="1"/>
</dbReference>
<dbReference type="Pfam" id="PF00232">
    <property type="entry name" value="Glyco_hydro_1"/>
    <property type="match status" value="1"/>
</dbReference>
<dbReference type="InterPro" id="IPR017853">
    <property type="entry name" value="GH"/>
</dbReference>
<dbReference type="FunFam" id="3.20.20.80:FF:000004">
    <property type="entry name" value="Beta-glucosidase 6-phospho-beta-glucosidase"/>
    <property type="match status" value="1"/>
</dbReference>
<accession>A0A0K1W290</accession>
<proteinExistence type="inferred from homology"/>
<dbReference type="Proteomes" id="UP000067476">
    <property type="component" value="Chromosome"/>
</dbReference>
<gene>
    <name evidence="5" type="primary">bglA</name>
    <name evidence="5" type="ORF">SLITO_v1c06490</name>
</gene>
<protein>
    <submittedName>
        <fullName evidence="5">6-phospho-beta-glucosidase</fullName>
    </submittedName>
</protein>
<dbReference type="EMBL" id="CP012357">
    <property type="protein sequence ID" value="AKX34278.1"/>
    <property type="molecule type" value="Genomic_DNA"/>
</dbReference>
<dbReference type="GO" id="GO:0005829">
    <property type="term" value="C:cytosol"/>
    <property type="evidence" value="ECO:0007669"/>
    <property type="project" value="TreeGrafter"/>
</dbReference>
<name>A0A0K1W290_9MOLU</name>
<dbReference type="GO" id="GO:0008422">
    <property type="term" value="F:beta-glucosidase activity"/>
    <property type="evidence" value="ECO:0007669"/>
    <property type="project" value="TreeGrafter"/>
</dbReference>
<dbReference type="KEGG" id="sll:SLITO_v1c06490"/>
<dbReference type="PRINTS" id="PR00131">
    <property type="entry name" value="GLHYDRLASE1"/>
</dbReference>